<dbReference type="AlphaFoldDB" id="A0A9Q6HN87"/>
<name>A0A9Q6HN87_9STAP</name>
<protein>
    <submittedName>
        <fullName evidence="3">Uncharacterized protein</fullName>
    </submittedName>
</protein>
<evidence type="ECO:0000256" key="2">
    <source>
        <dbReference type="SAM" id="SignalP"/>
    </source>
</evidence>
<dbReference type="EMBL" id="PZFQ01000034">
    <property type="protein sequence ID" value="PTI74739.1"/>
    <property type="molecule type" value="Genomic_DNA"/>
</dbReference>
<sequence length="180" mass="20113">MIVNSKKILILCLSAILVLTSLGLVNSNQTKADTKESQEQKAKELQSEILFAMNEATESNQDGEVTKVNTKKIKERYGYIPKEYKQIQQDINNDMPMVNALKAKLPKTANQCFNEKMSGMLGDLIPVAAFSRIYSNPNPKNILYFSKQAIKAGLKGNAVSIAGQITYYYSYCSTHYPDIT</sequence>
<dbReference type="Proteomes" id="UP000241960">
    <property type="component" value="Unassembled WGS sequence"/>
</dbReference>
<feature type="coiled-coil region" evidence="1">
    <location>
        <begin position="28"/>
        <end position="62"/>
    </location>
</feature>
<organism evidence="3 4">
    <name type="scientific">Staphylococcus succinus</name>
    <dbReference type="NCBI Taxonomy" id="61015"/>
    <lineage>
        <taxon>Bacteria</taxon>
        <taxon>Bacillati</taxon>
        <taxon>Bacillota</taxon>
        <taxon>Bacilli</taxon>
        <taxon>Bacillales</taxon>
        <taxon>Staphylococcaceae</taxon>
        <taxon>Staphylococcus</taxon>
    </lineage>
</organism>
<dbReference type="RefSeq" id="WP_107545239.1">
    <property type="nucleotide sequence ID" value="NZ_PZFQ01000034.1"/>
</dbReference>
<comment type="caution">
    <text evidence="3">The sequence shown here is derived from an EMBL/GenBank/DDBJ whole genome shotgun (WGS) entry which is preliminary data.</text>
</comment>
<feature type="signal peptide" evidence="2">
    <location>
        <begin position="1"/>
        <end position="32"/>
    </location>
</feature>
<feature type="chain" id="PRO_5040152832" evidence="2">
    <location>
        <begin position="33"/>
        <end position="180"/>
    </location>
</feature>
<evidence type="ECO:0000313" key="4">
    <source>
        <dbReference type="Proteomes" id="UP000241960"/>
    </source>
</evidence>
<accession>A0A9Q6HN87</accession>
<keyword evidence="2" id="KW-0732">Signal</keyword>
<gene>
    <name evidence="3" type="ORF">BU058_09975</name>
</gene>
<keyword evidence="1" id="KW-0175">Coiled coil</keyword>
<evidence type="ECO:0000256" key="1">
    <source>
        <dbReference type="SAM" id="Coils"/>
    </source>
</evidence>
<evidence type="ECO:0000313" key="3">
    <source>
        <dbReference type="EMBL" id="PTI74739.1"/>
    </source>
</evidence>
<proteinExistence type="predicted"/>
<reference evidence="3 4" key="1">
    <citation type="journal article" date="2016" name="Front. Microbiol.">
        <title>Comprehensive Phylogenetic Analysis of Bovine Non-aureus Staphylococci Species Based on Whole-Genome Sequencing.</title>
        <authorList>
            <person name="Naushad S."/>
            <person name="Barkema H.W."/>
            <person name="Luby C."/>
            <person name="Condas L.A."/>
            <person name="Nobrega D.B."/>
            <person name="Carson D.A."/>
            <person name="De Buck J."/>
        </authorList>
    </citation>
    <scope>NUCLEOTIDE SEQUENCE [LARGE SCALE GENOMIC DNA]</scope>
    <source>
        <strain evidence="3 4">SNUC 1231</strain>
    </source>
</reference>